<feature type="non-terminal residue" evidence="1">
    <location>
        <position position="1"/>
    </location>
</feature>
<proteinExistence type="predicted"/>
<protein>
    <recommendedName>
        <fullName evidence="2">Bacteriophage Mu GpT domain-containing protein</fullName>
    </recommendedName>
</protein>
<sequence length="336" mass="36247">ETPNPFLPSLWKDRYGIRIGEMAQGNAYGGGYALKETVSVPNSLSALKIADEILEGAEPYSAWKQYSRVIDMTTPKVNVPITKYTDTVGGSINDQKGIQIYKEGGTGTPPAIGGKVETVELDTSGTNNSYRGTLSVERNDVKDNNFLAVEQSLKNAGNEFYYMVGEDLITAQVAASTNTATKASLDSATPSNSELEALIQVIRGEFPGSQRNRADTMFIHPLDAALAVKNAGANGEYAFISRFMLGPTDAADVVNNSGLAMALGLRNVWETPQIVQGTVLITKRDINQVVGLREDLTIENFDLSVGGLYESDLVIRYDKKAAHADVGSFTITDFNV</sequence>
<dbReference type="EMBL" id="LAZR01066458">
    <property type="protein sequence ID" value="KKK53529.1"/>
    <property type="molecule type" value="Genomic_DNA"/>
</dbReference>
<evidence type="ECO:0000313" key="1">
    <source>
        <dbReference type="EMBL" id="KKK53529.1"/>
    </source>
</evidence>
<evidence type="ECO:0008006" key="2">
    <source>
        <dbReference type="Google" id="ProtNLM"/>
    </source>
</evidence>
<comment type="caution">
    <text evidence="1">The sequence shown here is derived from an EMBL/GenBank/DDBJ whole genome shotgun (WGS) entry which is preliminary data.</text>
</comment>
<dbReference type="AlphaFoldDB" id="A0A0F8YH73"/>
<reference evidence="1" key="1">
    <citation type="journal article" date="2015" name="Nature">
        <title>Complex archaea that bridge the gap between prokaryotes and eukaryotes.</title>
        <authorList>
            <person name="Spang A."/>
            <person name="Saw J.H."/>
            <person name="Jorgensen S.L."/>
            <person name="Zaremba-Niedzwiedzka K."/>
            <person name="Martijn J."/>
            <person name="Lind A.E."/>
            <person name="van Eijk R."/>
            <person name="Schleper C."/>
            <person name="Guy L."/>
            <person name="Ettema T.J."/>
        </authorList>
    </citation>
    <scope>NUCLEOTIDE SEQUENCE</scope>
</reference>
<accession>A0A0F8YH73</accession>
<organism evidence="1">
    <name type="scientific">marine sediment metagenome</name>
    <dbReference type="NCBI Taxonomy" id="412755"/>
    <lineage>
        <taxon>unclassified sequences</taxon>
        <taxon>metagenomes</taxon>
        <taxon>ecological metagenomes</taxon>
    </lineage>
</organism>
<name>A0A0F8YH73_9ZZZZ</name>
<gene>
    <name evidence="1" type="ORF">LCGC14_3093890</name>
</gene>